<dbReference type="Proteomes" id="UP000022910">
    <property type="component" value="Unassembled WGS sequence"/>
</dbReference>
<comment type="caution">
    <text evidence="1">The sequence shown here is derived from an EMBL/GenBank/DDBJ whole genome shotgun (WGS) entry which is preliminary data.</text>
</comment>
<sequence length="74" mass="8551">MVLTWKAKAIVRKTIGVIEGINDDDDDYDVLENLQEAGVRKRKDCIIIPNCVRTPQKKRTVPQTSQVRKKKEKE</sequence>
<organism evidence="1 2">
    <name type="scientific">Rhizophagus irregularis (strain DAOM 197198w)</name>
    <name type="common">Glomus intraradices</name>
    <dbReference type="NCBI Taxonomy" id="1432141"/>
    <lineage>
        <taxon>Eukaryota</taxon>
        <taxon>Fungi</taxon>
        <taxon>Fungi incertae sedis</taxon>
        <taxon>Mucoromycota</taxon>
        <taxon>Glomeromycotina</taxon>
        <taxon>Glomeromycetes</taxon>
        <taxon>Glomerales</taxon>
        <taxon>Glomeraceae</taxon>
        <taxon>Rhizophagus</taxon>
    </lineage>
</organism>
<dbReference type="AlphaFoldDB" id="A0A015JTP7"/>
<reference evidence="1 2" key="1">
    <citation type="submission" date="2014-02" db="EMBL/GenBank/DDBJ databases">
        <title>Single nucleus genome sequencing reveals high similarity among nuclei of an endomycorrhizal fungus.</title>
        <authorList>
            <person name="Lin K."/>
            <person name="Geurts R."/>
            <person name="Zhang Z."/>
            <person name="Limpens E."/>
            <person name="Saunders D.G."/>
            <person name="Mu D."/>
            <person name="Pang E."/>
            <person name="Cao H."/>
            <person name="Cha H."/>
            <person name="Lin T."/>
            <person name="Zhou Q."/>
            <person name="Shang Y."/>
            <person name="Li Y."/>
            <person name="Ivanov S."/>
            <person name="Sharma T."/>
            <person name="Velzen R.V."/>
            <person name="Ruijter N.D."/>
            <person name="Aanen D.K."/>
            <person name="Win J."/>
            <person name="Kamoun S."/>
            <person name="Bisseling T."/>
            <person name="Huang S."/>
        </authorList>
    </citation>
    <scope>NUCLEOTIDE SEQUENCE [LARGE SCALE GENOMIC DNA]</scope>
    <source>
        <strain evidence="2">DAOM197198w</strain>
    </source>
</reference>
<dbReference type="HOGENOM" id="CLU_2689119_0_0_1"/>
<evidence type="ECO:0000313" key="1">
    <source>
        <dbReference type="EMBL" id="EXX70660.1"/>
    </source>
</evidence>
<keyword evidence="2" id="KW-1185">Reference proteome</keyword>
<evidence type="ECO:0000313" key="2">
    <source>
        <dbReference type="Proteomes" id="UP000022910"/>
    </source>
</evidence>
<dbReference type="EMBL" id="JEMT01016518">
    <property type="protein sequence ID" value="EXX70660.1"/>
    <property type="molecule type" value="Genomic_DNA"/>
</dbReference>
<accession>A0A015JTP7</accession>
<protein>
    <submittedName>
        <fullName evidence="1">Uncharacterized protein</fullName>
    </submittedName>
</protein>
<gene>
    <name evidence="1" type="ORF">RirG_085400</name>
</gene>
<proteinExistence type="predicted"/>
<name>A0A015JTP7_RHIIW</name>